<keyword evidence="2" id="KW-0560">Oxidoreductase</keyword>
<protein>
    <submittedName>
        <fullName evidence="7">Nitrite reductase (NO-forming)</fullName>
    </submittedName>
</protein>
<keyword evidence="3" id="KW-0186">Copper</keyword>
<dbReference type="PANTHER" id="PTHR11709:SF394">
    <property type="entry name" value="FI03373P-RELATED"/>
    <property type="match status" value="1"/>
</dbReference>
<dbReference type="EMBL" id="RJUK01000001">
    <property type="protein sequence ID" value="ROQ21254.1"/>
    <property type="molecule type" value="Genomic_DNA"/>
</dbReference>
<evidence type="ECO:0000313" key="8">
    <source>
        <dbReference type="Proteomes" id="UP000273643"/>
    </source>
</evidence>
<keyword evidence="1" id="KW-0479">Metal-binding</keyword>
<dbReference type="PROSITE" id="PS51257">
    <property type="entry name" value="PROKAR_LIPOPROTEIN"/>
    <property type="match status" value="1"/>
</dbReference>
<feature type="domain" description="Plastocyanin-like" evidence="6">
    <location>
        <begin position="91"/>
        <end position="138"/>
    </location>
</feature>
<dbReference type="InterPro" id="IPR008972">
    <property type="entry name" value="Cupredoxin"/>
</dbReference>
<dbReference type="Pfam" id="PF07731">
    <property type="entry name" value="Cu-oxidase_2"/>
    <property type="match status" value="1"/>
</dbReference>
<dbReference type="Gene3D" id="2.60.40.420">
    <property type="entry name" value="Cupredoxins - blue copper proteins"/>
    <property type="match status" value="2"/>
</dbReference>
<organism evidence="7 8">
    <name type="scientific">Marinimicrobium koreense</name>
    <dbReference type="NCBI Taxonomy" id="306545"/>
    <lineage>
        <taxon>Bacteria</taxon>
        <taxon>Pseudomonadati</taxon>
        <taxon>Pseudomonadota</taxon>
        <taxon>Gammaproteobacteria</taxon>
        <taxon>Cellvibrionales</taxon>
        <taxon>Cellvibrionaceae</taxon>
        <taxon>Marinimicrobium</taxon>
    </lineage>
</organism>
<keyword evidence="8" id="KW-1185">Reference proteome</keyword>
<dbReference type="Proteomes" id="UP000273643">
    <property type="component" value="Unassembled WGS sequence"/>
</dbReference>
<feature type="signal peptide" evidence="4">
    <location>
        <begin position="1"/>
        <end position="18"/>
    </location>
</feature>
<dbReference type="AlphaFoldDB" id="A0A3N1NNE5"/>
<dbReference type="SUPFAM" id="SSF49503">
    <property type="entry name" value="Cupredoxins"/>
    <property type="match status" value="2"/>
</dbReference>
<keyword evidence="4" id="KW-0732">Signal</keyword>
<dbReference type="CDD" id="cd11020">
    <property type="entry name" value="CuRO_1_CuNIR"/>
    <property type="match status" value="1"/>
</dbReference>
<evidence type="ECO:0000256" key="1">
    <source>
        <dbReference type="ARBA" id="ARBA00022723"/>
    </source>
</evidence>
<gene>
    <name evidence="7" type="ORF">EDC38_1877</name>
</gene>
<evidence type="ECO:0000256" key="3">
    <source>
        <dbReference type="ARBA" id="ARBA00023008"/>
    </source>
</evidence>
<accession>A0A3N1NNE5</accession>
<evidence type="ECO:0000256" key="4">
    <source>
        <dbReference type="SAM" id="SignalP"/>
    </source>
</evidence>
<evidence type="ECO:0000259" key="5">
    <source>
        <dbReference type="Pfam" id="PF07731"/>
    </source>
</evidence>
<dbReference type="CDD" id="cd04208">
    <property type="entry name" value="CuRO_2_CuNIR"/>
    <property type="match status" value="1"/>
</dbReference>
<feature type="domain" description="Plastocyanin-like" evidence="5">
    <location>
        <begin position="185"/>
        <end position="229"/>
    </location>
</feature>
<dbReference type="InterPro" id="IPR045087">
    <property type="entry name" value="Cu-oxidase_fam"/>
</dbReference>
<comment type="caution">
    <text evidence="7">The sequence shown here is derived from an EMBL/GenBank/DDBJ whole genome shotgun (WGS) entry which is preliminary data.</text>
</comment>
<feature type="chain" id="PRO_5018264566" evidence="4">
    <location>
        <begin position="19"/>
        <end position="378"/>
    </location>
</feature>
<dbReference type="GO" id="GO:0005507">
    <property type="term" value="F:copper ion binding"/>
    <property type="evidence" value="ECO:0007669"/>
    <property type="project" value="InterPro"/>
</dbReference>
<dbReference type="GO" id="GO:0016491">
    <property type="term" value="F:oxidoreductase activity"/>
    <property type="evidence" value="ECO:0007669"/>
    <property type="project" value="UniProtKB-KW"/>
</dbReference>
<dbReference type="RefSeq" id="WP_211331064.1">
    <property type="nucleotide sequence ID" value="NZ_RJUK01000001.1"/>
</dbReference>
<dbReference type="Pfam" id="PF07732">
    <property type="entry name" value="Cu-oxidase_3"/>
    <property type="match status" value="1"/>
</dbReference>
<evidence type="ECO:0000259" key="6">
    <source>
        <dbReference type="Pfam" id="PF07732"/>
    </source>
</evidence>
<evidence type="ECO:0000313" key="7">
    <source>
        <dbReference type="EMBL" id="ROQ21254.1"/>
    </source>
</evidence>
<dbReference type="PANTHER" id="PTHR11709">
    <property type="entry name" value="MULTI-COPPER OXIDASE"/>
    <property type="match status" value="1"/>
</dbReference>
<dbReference type="InterPro" id="IPR011706">
    <property type="entry name" value="Cu-oxidase_C"/>
</dbReference>
<evidence type="ECO:0000256" key="2">
    <source>
        <dbReference type="ARBA" id="ARBA00023002"/>
    </source>
</evidence>
<proteinExistence type="predicted"/>
<sequence>MKQMMKMMALGASVSALAALVGCSQAGPMATAGEFEIEGKVYGMPKAEVFREDYRGDAVVGDTMTASPHLAKLDYAGNKTHQVRLDTLSQKVEVAPGVSYTAWTFGGSVPGPVLHVREGDRVVFTMKNRSDEAVLVSEPGKGAAPFYRQMSDNPYQKPEAAISPMPHSMDFHSGTVAADDKWRSISPGETVQFEWVANYPGVYMYHCGTSSVLMHTAMGQYGAVVVSPKEGYPTEADHEYVITQSEFYLQQVGESYIYDHQAAMANNPSHVTFNGHVSALMDQPLRAKKGDRVRLYVLNAGPNGTSSFHVIGAIFDRVWYEGNLENEWRGMQTVLLGASNGAVMEFIVPEDGLYKLVDHEFHDAERGAAGALIAAPAQ</sequence>
<dbReference type="InterPro" id="IPR011707">
    <property type="entry name" value="Cu-oxidase-like_N"/>
</dbReference>
<reference evidence="7 8" key="1">
    <citation type="submission" date="2018-11" db="EMBL/GenBank/DDBJ databases">
        <title>Genomic Encyclopedia of Type Strains, Phase IV (KMG-IV): sequencing the most valuable type-strain genomes for metagenomic binning, comparative biology and taxonomic classification.</title>
        <authorList>
            <person name="Goeker M."/>
        </authorList>
    </citation>
    <scope>NUCLEOTIDE SEQUENCE [LARGE SCALE GENOMIC DNA]</scope>
    <source>
        <strain evidence="7 8">DSM 16974</strain>
    </source>
</reference>
<name>A0A3N1NNE5_9GAMM</name>